<dbReference type="SUPFAM" id="SSF82714">
    <property type="entry name" value="Multidrug efflux transporter AcrB TolC docking domain, DN and DC subdomains"/>
    <property type="match status" value="2"/>
</dbReference>
<dbReference type="AlphaFoldDB" id="I4C2F7"/>
<dbReference type="STRING" id="706587.Desti_1032"/>
<keyword evidence="10" id="KW-1185">Reference proteome</keyword>
<evidence type="ECO:0000256" key="8">
    <source>
        <dbReference type="SAM" id="Phobius"/>
    </source>
</evidence>
<dbReference type="SUPFAM" id="SSF82693">
    <property type="entry name" value="Multidrug efflux transporter AcrB pore domain, PN1, PN2, PC1 and PC2 subdomains"/>
    <property type="match status" value="3"/>
</dbReference>
<evidence type="ECO:0000256" key="7">
    <source>
        <dbReference type="ARBA" id="ARBA00023136"/>
    </source>
</evidence>
<evidence type="ECO:0000256" key="6">
    <source>
        <dbReference type="ARBA" id="ARBA00022989"/>
    </source>
</evidence>
<feature type="transmembrane region" description="Helical" evidence="8">
    <location>
        <begin position="342"/>
        <end position="358"/>
    </location>
</feature>
<dbReference type="Gene3D" id="3.30.70.1320">
    <property type="entry name" value="Multidrug efflux transporter AcrB pore domain like"/>
    <property type="match status" value="1"/>
</dbReference>
<dbReference type="Gene3D" id="3.30.70.1440">
    <property type="entry name" value="Multidrug efflux transporter AcrB pore domain"/>
    <property type="match status" value="1"/>
</dbReference>
<dbReference type="Gene3D" id="3.30.70.1430">
    <property type="entry name" value="Multidrug efflux transporter AcrB pore domain"/>
    <property type="match status" value="2"/>
</dbReference>
<sequence>MNLSEPFIRRPVMTAVLTVSVIFFGVLSYLRLPVNDLPAVDYPVIQVEVNYPGASPDTMANNIATPLERAFMQIPGLELVTSKSSQGHTSLTLQFVLEKSIDAAATDVQTAITQATGNLPVDLPSPPTFSKTNPNDQPILYIALTSDSVTRGQLYDYASTQVGQRISILPGVSRAIVYGTKSAVRVKADPSKMWARSISVDDVTAAVRNGTSYVGAGQFDDAAGTALLRPRGQLEHAQEYGDLIVATRNGAPVYLRDVAQVKDSVQDERINMRFWLRGYPLPSATVVVAVFRQAGSNAVEVAKSIRDLLPVISQELPGSVRVTTIYDRSQTIVNSVRDVQETLVIAFVLVVIVIFLFLGRATDTLIPVVALPLSLLLTFVVMHALGYSLDNLSLMALTLAIGFLVDDAIVFLENTVRRMEHGEKALEAAINGAREISFTILSMTISLAAVFIPLVFMSGLMGRVFREFAITIVVAIFASGLVSLTLTPLMSARLLKDRGPGAKRTWMERVIGGAEKKVLAAYGRSLWWFLRRRWISALIWGVCLVGTIWLFMLIPKTFLPTGDSSFIWGVMIAREGSSPEQMYRLQDQADEILSEDPAVNATFTMTGNNQFLSSNQGLLLAFLNPPNERAPIQAVAGQLMGKLGAIPGVFPFLRPFPVLEISTGATNRNQGQYAFSLSGVNAGQVYEVAGKLMGKLREYQGFQTISWDYFNNTPNVDIDIRRDQARTYGVSEARILGLLRNAYSQNYLYLIKKPEDQYQVILEVKDAERSKPEDLSLLYIKSDDGRNMVPLNALVTWKTTLGPQAVNHLNQFPSVTFYFNLKPGVAMGEATDFVAKTAAEIVPPTMRANLQGEALTFRDTVKDLTVLMGLAVFVMYVILAILYESYVHPLTVLSTLPTALVGGLVTLLLFGEQASLYAFVGMFMLMGIVKKNGIMIVDFARQRVEAGEPAEKAIHDASMDRFRPIIMTTLAAVIGAIPIAVGFGADAASRRPLGLVIVGGLVVSQFITLYITPVIYLYLEEFQEKVLDRTSFFRSGHSRVLPEPLHQSQLGVRSTD</sequence>
<proteinExistence type="predicted"/>
<dbReference type="RefSeq" id="WP_014808902.1">
    <property type="nucleotide sequence ID" value="NC_018025.1"/>
</dbReference>
<keyword evidence="6 8" id="KW-1133">Transmembrane helix</keyword>
<keyword evidence="4" id="KW-0997">Cell inner membrane</keyword>
<keyword evidence="5 8" id="KW-0812">Transmembrane</keyword>
<dbReference type="Gene3D" id="1.20.1640.10">
    <property type="entry name" value="Multidrug efflux transporter AcrB transmembrane domain"/>
    <property type="match status" value="2"/>
</dbReference>
<dbReference type="GO" id="GO:0005886">
    <property type="term" value="C:plasma membrane"/>
    <property type="evidence" value="ECO:0007669"/>
    <property type="project" value="UniProtKB-SubCell"/>
</dbReference>
<feature type="transmembrane region" description="Helical" evidence="8">
    <location>
        <begin position="534"/>
        <end position="554"/>
    </location>
</feature>
<dbReference type="HOGENOM" id="CLU_002755_1_2_7"/>
<comment type="subcellular location">
    <subcellularLocation>
        <location evidence="1">Cell inner membrane</location>
        <topology evidence="1">Multi-pass membrane protein</topology>
    </subcellularLocation>
</comment>
<dbReference type="eggNOG" id="COG0841">
    <property type="taxonomic scope" value="Bacteria"/>
</dbReference>
<evidence type="ECO:0000256" key="3">
    <source>
        <dbReference type="ARBA" id="ARBA00022475"/>
    </source>
</evidence>
<dbReference type="Gene3D" id="3.30.2090.10">
    <property type="entry name" value="Multidrug efflux transporter AcrB TolC docking domain, DN and DC subdomains"/>
    <property type="match status" value="2"/>
</dbReference>
<feature type="transmembrane region" description="Helical" evidence="8">
    <location>
        <begin position="890"/>
        <end position="910"/>
    </location>
</feature>
<protein>
    <submittedName>
        <fullName evidence="9">Cation/multidrug efflux pump</fullName>
    </submittedName>
</protein>
<dbReference type="PRINTS" id="PR00702">
    <property type="entry name" value="ACRIFLAVINRP"/>
</dbReference>
<evidence type="ECO:0000313" key="10">
    <source>
        <dbReference type="Proteomes" id="UP000006055"/>
    </source>
</evidence>
<feature type="transmembrane region" description="Helical" evidence="8">
    <location>
        <begin position="392"/>
        <end position="412"/>
    </location>
</feature>
<dbReference type="PATRIC" id="fig|706587.4.peg.1178"/>
<feature type="transmembrane region" description="Helical" evidence="8">
    <location>
        <begin position="916"/>
        <end position="933"/>
    </location>
</feature>
<feature type="transmembrane region" description="Helical" evidence="8">
    <location>
        <begin position="468"/>
        <end position="489"/>
    </location>
</feature>
<feature type="transmembrane region" description="Helical" evidence="8">
    <location>
        <begin position="965"/>
        <end position="983"/>
    </location>
</feature>
<dbReference type="Proteomes" id="UP000006055">
    <property type="component" value="Chromosome"/>
</dbReference>
<organism evidence="9 10">
    <name type="scientific">Desulfomonile tiedjei (strain ATCC 49306 / DSM 6799 / DCB-1)</name>
    <dbReference type="NCBI Taxonomy" id="706587"/>
    <lineage>
        <taxon>Bacteria</taxon>
        <taxon>Pseudomonadati</taxon>
        <taxon>Thermodesulfobacteriota</taxon>
        <taxon>Desulfomonilia</taxon>
        <taxon>Desulfomonilales</taxon>
        <taxon>Desulfomonilaceae</taxon>
        <taxon>Desulfomonile</taxon>
    </lineage>
</organism>
<dbReference type="PANTHER" id="PTHR32063">
    <property type="match status" value="1"/>
</dbReference>
<feature type="transmembrane region" description="Helical" evidence="8">
    <location>
        <begin position="365"/>
        <end position="386"/>
    </location>
</feature>
<keyword evidence="3" id="KW-1003">Cell membrane</keyword>
<dbReference type="OrthoDB" id="9759330at2"/>
<keyword evidence="2" id="KW-0813">Transport</keyword>
<dbReference type="PANTHER" id="PTHR32063:SF21">
    <property type="entry name" value="MULTIDRUG RESISTANCE PROTEIN MDTB"/>
    <property type="match status" value="1"/>
</dbReference>
<dbReference type="SUPFAM" id="SSF82866">
    <property type="entry name" value="Multidrug efflux transporter AcrB transmembrane domain"/>
    <property type="match status" value="2"/>
</dbReference>
<reference evidence="10" key="1">
    <citation type="submission" date="2012-06" db="EMBL/GenBank/DDBJ databases">
        <title>Complete sequence of chromosome of Desulfomonile tiedjei DSM 6799.</title>
        <authorList>
            <person name="Lucas S."/>
            <person name="Copeland A."/>
            <person name="Lapidus A."/>
            <person name="Glavina del Rio T."/>
            <person name="Dalin E."/>
            <person name="Tice H."/>
            <person name="Bruce D."/>
            <person name="Goodwin L."/>
            <person name="Pitluck S."/>
            <person name="Peters L."/>
            <person name="Ovchinnikova G."/>
            <person name="Zeytun A."/>
            <person name="Lu M."/>
            <person name="Kyrpides N."/>
            <person name="Mavromatis K."/>
            <person name="Ivanova N."/>
            <person name="Brettin T."/>
            <person name="Detter J.C."/>
            <person name="Han C."/>
            <person name="Larimer F."/>
            <person name="Land M."/>
            <person name="Hauser L."/>
            <person name="Markowitz V."/>
            <person name="Cheng J.-F."/>
            <person name="Hugenholtz P."/>
            <person name="Woyke T."/>
            <person name="Wu D."/>
            <person name="Spring S."/>
            <person name="Schroeder M."/>
            <person name="Brambilla E."/>
            <person name="Klenk H.-P."/>
            <person name="Eisen J.A."/>
        </authorList>
    </citation>
    <scope>NUCLEOTIDE SEQUENCE [LARGE SCALE GENOMIC DNA]</scope>
    <source>
        <strain evidence="10">ATCC 49306 / DSM 6799 / DCB-1</strain>
    </source>
</reference>
<dbReference type="InterPro" id="IPR027463">
    <property type="entry name" value="AcrB_DN_DC_subdom"/>
</dbReference>
<dbReference type="GO" id="GO:0042910">
    <property type="term" value="F:xenobiotic transmembrane transporter activity"/>
    <property type="evidence" value="ECO:0007669"/>
    <property type="project" value="TreeGrafter"/>
</dbReference>
<feature type="transmembrane region" description="Helical" evidence="8">
    <location>
        <begin position="864"/>
        <end position="883"/>
    </location>
</feature>
<dbReference type="FunFam" id="1.20.1640.10:FF:000001">
    <property type="entry name" value="Efflux pump membrane transporter"/>
    <property type="match status" value="1"/>
</dbReference>
<dbReference type="Pfam" id="PF00873">
    <property type="entry name" value="ACR_tran"/>
    <property type="match status" value="1"/>
</dbReference>
<evidence type="ECO:0000256" key="5">
    <source>
        <dbReference type="ARBA" id="ARBA00022692"/>
    </source>
</evidence>
<evidence type="ECO:0000313" key="9">
    <source>
        <dbReference type="EMBL" id="AFM23748.1"/>
    </source>
</evidence>
<evidence type="ECO:0000256" key="4">
    <source>
        <dbReference type="ARBA" id="ARBA00022519"/>
    </source>
</evidence>
<dbReference type="KEGG" id="dti:Desti_1032"/>
<gene>
    <name evidence="9" type="ordered locus">Desti_1032</name>
</gene>
<feature type="transmembrane region" description="Helical" evidence="8">
    <location>
        <begin position="995"/>
        <end position="1019"/>
    </location>
</feature>
<keyword evidence="7 8" id="KW-0472">Membrane</keyword>
<evidence type="ECO:0000256" key="1">
    <source>
        <dbReference type="ARBA" id="ARBA00004429"/>
    </source>
</evidence>
<feature type="transmembrane region" description="Helical" evidence="8">
    <location>
        <begin position="433"/>
        <end position="456"/>
    </location>
</feature>
<dbReference type="InterPro" id="IPR001036">
    <property type="entry name" value="Acrflvin-R"/>
</dbReference>
<dbReference type="EMBL" id="CP003360">
    <property type="protein sequence ID" value="AFM23748.1"/>
    <property type="molecule type" value="Genomic_DNA"/>
</dbReference>
<accession>I4C2F7</accession>
<feature type="transmembrane region" description="Helical" evidence="8">
    <location>
        <begin position="12"/>
        <end position="30"/>
    </location>
</feature>
<name>I4C2F7_DESTA</name>
<evidence type="ECO:0000256" key="2">
    <source>
        <dbReference type="ARBA" id="ARBA00022448"/>
    </source>
</evidence>